<accession>A0ABQ9XWU7</accession>
<gene>
    <name evidence="1" type="ORF">BLNAU_9122</name>
</gene>
<protein>
    <submittedName>
        <fullName evidence="1">Uncharacterized protein</fullName>
    </submittedName>
</protein>
<evidence type="ECO:0000313" key="1">
    <source>
        <dbReference type="EMBL" id="KAK2955962.1"/>
    </source>
</evidence>
<dbReference type="Proteomes" id="UP001281761">
    <property type="component" value="Unassembled WGS sequence"/>
</dbReference>
<evidence type="ECO:0000313" key="2">
    <source>
        <dbReference type="Proteomes" id="UP001281761"/>
    </source>
</evidence>
<sequence length="234" mass="26439">MNLAVLVMVIQSLFPEQPAARIHPFLLRGLHLIEPPEKAQFNQISTRAVISPLLPSEWDTVPHNADSQVLQSQLRLLLTLALPETFPFPLGPLIPRELWFGSKFNGKVFSIVPNFDDEVDFHALVTLAVIRRYLSPERIQILPVLQDFFGHLSPSVTTAALILVRSIVGHRNDTWNRRLIRHSVFELVVREVERSSHLDDFENGVFILSELLRTAQKGIVEDDSTDDDVSLGSV</sequence>
<proteinExistence type="predicted"/>
<reference evidence="1 2" key="1">
    <citation type="journal article" date="2022" name="bioRxiv">
        <title>Genomics of Preaxostyla Flagellates Illuminates Evolutionary Transitions and the Path Towards Mitochondrial Loss.</title>
        <authorList>
            <person name="Novak L.V.F."/>
            <person name="Treitli S.C."/>
            <person name="Pyrih J."/>
            <person name="Halakuc P."/>
            <person name="Pipaliya S.V."/>
            <person name="Vacek V."/>
            <person name="Brzon O."/>
            <person name="Soukal P."/>
            <person name="Eme L."/>
            <person name="Dacks J.B."/>
            <person name="Karnkowska A."/>
            <person name="Elias M."/>
            <person name="Hampl V."/>
        </authorList>
    </citation>
    <scope>NUCLEOTIDE SEQUENCE [LARGE SCALE GENOMIC DNA]</scope>
    <source>
        <strain evidence="1">NAU3</strain>
        <tissue evidence="1">Gut</tissue>
    </source>
</reference>
<dbReference type="EMBL" id="JARBJD010000061">
    <property type="protein sequence ID" value="KAK2955962.1"/>
    <property type="molecule type" value="Genomic_DNA"/>
</dbReference>
<comment type="caution">
    <text evidence="1">The sequence shown here is derived from an EMBL/GenBank/DDBJ whole genome shotgun (WGS) entry which is preliminary data.</text>
</comment>
<name>A0ABQ9XWU7_9EUKA</name>
<organism evidence="1 2">
    <name type="scientific">Blattamonas nauphoetae</name>
    <dbReference type="NCBI Taxonomy" id="2049346"/>
    <lineage>
        <taxon>Eukaryota</taxon>
        <taxon>Metamonada</taxon>
        <taxon>Preaxostyla</taxon>
        <taxon>Oxymonadida</taxon>
        <taxon>Blattamonas</taxon>
    </lineage>
</organism>
<keyword evidence="2" id="KW-1185">Reference proteome</keyword>